<protein>
    <submittedName>
        <fullName evidence="1">Uncharacterized protein</fullName>
    </submittedName>
</protein>
<organism evidence="1 2">
    <name type="scientific">Brevundimonas phage vB_BpoS-Gurke</name>
    <dbReference type="NCBI Taxonomy" id="2948599"/>
    <lineage>
        <taxon>Viruses</taxon>
        <taxon>Duplodnaviria</taxon>
        <taxon>Heunggongvirae</taxon>
        <taxon>Uroviricota</taxon>
        <taxon>Caudoviricetes</taxon>
        <taxon>Jeanschmidtviridae</taxon>
        <taxon>Kikimoravirus</taxon>
        <taxon>Kikimoravirus gurke</taxon>
    </lineage>
</organism>
<reference evidence="1" key="1">
    <citation type="submission" date="2022-04" db="EMBL/GenBank/DDBJ databases">
        <authorList>
            <person name="Friedrich I."/>
            <person name="Schneider D."/>
            <person name="Poehlein A."/>
            <person name="Hertel R."/>
            <person name="Daniel R."/>
        </authorList>
    </citation>
    <scope>NUCLEOTIDE SEQUENCE</scope>
</reference>
<name>A0A9E7N1M6_9CAUD</name>
<keyword evidence="2" id="KW-1185">Reference proteome</keyword>
<evidence type="ECO:0000313" key="1">
    <source>
        <dbReference type="EMBL" id="UTC28226.1"/>
    </source>
</evidence>
<accession>A0A9E7N1M6</accession>
<dbReference type="Proteomes" id="UP001055634">
    <property type="component" value="Segment"/>
</dbReference>
<gene>
    <name evidence="1" type="ORF">GURKE_01950</name>
</gene>
<proteinExistence type="predicted"/>
<evidence type="ECO:0000313" key="2">
    <source>
        <dbReference type="Proteomes" id="UP001055634"/>
    </source>
</evidence>
<sequence>MSDKYDQPYQFQGLYDGKWQVHSYCETKAEAMAWRDQFRREDPLGDRSAPTQVRVVDSKTRKVIGKAYIMGDPKRPALLRRQAKLLRTLADALDKAADQPTVAKRLKGEAQVDLKAYHAGIVNILPASGRHRDYDY</sequence>
<dbReference type="EMBL" id="ON529850">
    <property type="protein sequence ID" value="UTC28226.1"/>
    <property type="molecule type" value="Genomic_DNA"/>
</dbReference>